<gene>
    <name evidence="2" type="ORF">H8923_05865</name>
</gene>
<evidence type="ECO:0000256" key="1">
    <source>
        <dbReference type="SAM" id="Phobius"/>
    </source>
</evidence>
<dbReference type="RefSeq" id="WP_153972081.1">
    <property type="nucleotide sequence ID" value="NZ_JACRWE010000002.1"/>
</dbReference>
<feature type="transmembrane region" description="Helical" evidence="1">
    <location>
        <begin position="71"/>
        <end position="88"/>
    </location>
</feature>
<reference evidence="2 3" key="1">
    <citation type="submission" date="2020-08" db="EMBL/GenBank/DDBJ databases">
        <authorList>
            <person name="Liu C."/>
            <person name="Sun Q."/>
        </authorList>
    </citation>
    <scope>NUCLEOTIDE SEQUENCE [LARGE SCALE GENOMIC DNA]</scope>
    <source>
        <strain evidence="2 3">NSJ-18</strain>
    </source>
</reference>
<evidence type="ECO:0008006" key="4">
    <source>
        <dbReference type="Google" id="ProtNLM"/>
    </source>
</evidence>
<evidence type="ECO:0000313" key="2">
    <source>
        <dbReference type="EMBL" id="MBC5996282.1"/>
    </source>
</evidence>
<comment type="caution">
    <text evidence="2">The sequence shown here is derived from an EMBL/GenBank/DDBJ whole genome shotgun (WGS) entry which is preliminary data.</text>
</comment>
<feature type="transmembrane region" description="Helical" evidence="1">
    <location>
        <begin position="32"/>
        <end position="51"/>
    </location>
</feature>
<organism evidence="2 3">
    <name type="scientific">Romboutsia faecis</name>
    <dbReference type="NCBI Taxonomy" id="2764597"/>
    <lineage>
        <taxon>Bacteria</taxon>
        <taxon>Bacillati</taxon>
        <taxon>Bacillota</taxon>
        <taxon>Clostridia</taxon>
        <taxon>Peptostreptococcales</taxon>
        <taxon>Peptostreptococcaceae</taxon>
        <taxon>Romboutsia</taxon>
    </lineage>
</organism>
<dbReference type="Proteomes" id="UP000609849">
    <property type="component" value="Unassembled WGS sequence"/>
</dbReference>
<keyword evidence="1" id="KW-1133">Transmembrane helix</keyword>
<proteinExistence type="predicted"/>
<keyword evidence="1" id="KW-0472">Membrane</keyword>
<name>A0ABR7JMZ0_9FIRM</name>
<protein>
    <recommendedName>
        <fullName evidence="4">HIG1 domain-containing protein</fullName>
    </recommendedName>
</protein>
<dbReference type="EMBL" id="JACRWE010000002">
    <property type="protein sequence ID" value="MBC5996282.1"/>
    <property type="molecule type" value="Genomic_DNA"/>
</dbReference>
<keyword evidence="1" id="KW-0812">Transmembrane</keyword>
<keyword evidence="3" id="KW-1185">Reference proteome</keyword>
<accession>A0ABR7JMZ0</accession>
<evidence type="ECO:0000313" key="3">
    <source>
        <dbReference type="Proteomes" id="UP000609849"/>
    </source>
</evidence>
<sequence length="112" mass="12459">MTSNELNDMKNDFNNSYSKSCCKCASNFIKNYPALSTLVISGAIISATTLFSSKSRKVLFPAVKYIGKQQLKLFAGIGILSIATYIASDNVDLYDEFDNNEDDEIILNNHMK</sequence>